<evidence type="ECO:0000313" key="1">
    <source>
        <dbReference type="EMBL" id="AZE57535.1"/>
    </source>
</evidence>
<dbReference type="EMBL" id="CP027754">
    <property type="protein sequence ID" value="AZE57535.1"/>
    <property type="molecule type" value="Genomic_DNA"/>
</dbReference>
<name>A0A3G7UDP5_9PSED</name>
<protein>
    <submittedName>
        <fullName evidence="1">Uncharacterized protein</fullName>
    </submittedName>
</protein>
<dbReference type="Proteomes" id="UP000268696">
    <property type="component" value="Chromosome"/>
</dbReference>
<reference evidence="1 2" key="1">
    <citation type="submission" date="2018-03" db="EMBL/GenBank/DDBJ databases">
        <title>Diversity of phytobeneficial traits revealed by whole-genome analysis of worldwide-isolated phenazine-producing Pseudomonas spp.</title>
        <authorList>
            <person name="Biessy A."/>
            <person name="Novinscak A."/>
            <person name="Blom J."/>
            <person name="Leger G."/>
            <person name="Thomashow L.S."/>
            <person name="Cazorla F.M."/>
            <person name="Josic D."/>
            <person name="Filion M."/>
        </authorList>
    </citation>
    <scope>NUCLEOTIDE SEQUENCE [LARGE SCALE GENOMIC DNA]</scope>
    <source>
        <strain evidence="1 2">30B</strain>
    </source>
</reference>
<proteinExistence type="predicted"/>
<organism evidence="1 2">
    <name type="scientific">Pseudomonas synxantha</name>
    <dbReference type="NCBI Taxonomy" id="47883"/>
    <lineage>
        <taxon>Bacteria</taxon>
        <taxon>Pseudomonadati</taxon>
        <taxon>Pseudomonadota</taxon>
        <taxon>Gammaproteobacteria</taxon>
        <taxon>Pseudomonadales</taxon>
        <taxon>Pseudomonadaceae</taxon>
        <taxon>Pseudomonas</taxon>
    </lineage>
</organism>
<dbReference type="AlphaFoldDB" id="A0A3G7UDP5"/>
<evidence type="ECO:0000313" key="2">
    <source>
        <dbReference type="Proteomes" id="UP000268696"/>
    </source>
</evidence>
<sequence length="38" mass="4058">MRQRSDAGGVTGNAPAFRMTVTAFLAESLAESSNDQDR</sequence>
<accession>A0A3G7UDP5</accession>
<gene>
    <name evidence="1" type="ORF">C4K03_5418</name>
</gene>